<dbReference type="Proteomes" id="UP000075882">
    <property type="component" value="Unassembled WGS sequence"/>
</dbReference>
<keyword evidence="1" id="KW-0812">Transmembrane</keyword>
<evidence type="ECO:0000256" key="1">
    <source>
        <dbReference type="SAM" id="Phobius"/>
    </source>
</evidence>
<evidence type="ECO:0000313" key="2">
    <source>
        <dbReference type="EnsemblMetazoa" id="ACOM037711-PA.1"/>
    </source>
</evidence>
<reference evidence="2" key="1">
    <citation type="submission" date="2022-08" db="UniProtKB">
        <authorList>
            <consortium name="EnsemblMetazoa"/>
        </authorList>
    </citation>
    <scope>IDENTIFICATION</scope>
</reference>
<organism evidence="2">
    <name type="scientific">Anopheles coluzzii</name>
    <name type="common">African malaria mosquito</name>
    <dbReference type="NCBI Taxonomy" id="1518534"/>
    <lineage>
        <taxon>Eukaryota</taxon>
        <taxon>Metazoa</taxon>
        <taxon>Ecdysozoa</taxon>
        <taxon>Arthropoda</taxon>
        <taxon>Hexapoda</taxon>
        <taxon>Insecta</taxon>
        <taxon>Pterygota</taxon>
        <taxon>Neoptera</taxon>
        <taxon>Endopterygota</taxon>
        <taxon>Diptera</taxon>
        <taxon>Nematocera</taxon>
        <taxon>Culicoidea</taxon>
        <taxon>Culicidae</taxon>
        <taxon>Anophelinae</taxon>
        <taxon>Anopheles</taxon>
    </lineage>
</organism>
<keyword evidence="1" id="KW-1133">Transmembrane helix</keyword>
<keyword evidence="1" id="KW-0472">Membrane</keyword>
<proteinExistence type="predicted"/>
<protein>
    <submittedName>
        <fullName evidence="2">Uncharacterized protein</fullName>
    </submittedName>
</protein>
<sequence>LLCVNVFETEPQPYFHGVGRRVAKESKVTSRSLKVPPSSTLPPYHKKKNTGSIHSLMAKSNHNQLGCYVMIALFVAGKVHCLPDRAEPAGQLTTVPERVDGPTESTTDDVAATVTEDDLYLVDTTTTTQQSIKTTTHDRVLFTDTPVMDAITIVWYLATFIALISFFLVMACADHNRCRSRKPSSSELTPPPTPAPSYHHFAPPSYDSLVFEKDNDSIFIIPYDTRIDGAHHARSVDDLASNLEYIIETPTTTAVRQARSPSLRSVRVSDISEGSDAVSAVIAVSSTPAVQEHDATDRCYVTVL</sequence>
<accession>A0A8W7PW16</accession>
<dbReference type="AlphaFoldDB" id="A0A8W7PW16"/>
<name>A0A8W7PW16_ANOCL</name>
<dbReference type="EnsemblMetazoa" id="ACOM037711-RA">
    <property type="protein sequence ID" value="ACOM037711-PA.1"/>
    <property type="gene ID" value="ACOM037711"/>
</dbReference>
<dbReference type="VEuPathDB" id="VectorBase:ACON2_035704"/>
<feature type="transmembrane region" description="Helical" evidence="1">
    <location>
        <begin position="153"/>
        <end position="173"/>
    </location>
</feature>